<evidence type="ECO:0000313" key="2">
    <source>
        <dbReference type="Proteomes" id="UP000827976"/>
    </source>
</evidence>
<dbReference type="Proteomes" id="UP000827976">
    <property type="component" value="Chromosome 4"/>
</dbReference>
<reference evidence="2" key="1">
    <citation type="journal article" date="2022" name="Nat. Commun.">
        <title>Chromosome evolution and the genetic basis of agronomically important traits in greater yam.</title>
        <authorList>
            <person name="Bredeson J.V."/>
            <person name="Lyons J.B."/>
            <person name="Oniyinde I.O."/>
            <person name="Okereke N.R."/>
            <person name="Kolade O."/>
            <person name="Nnabue I."/>
            <person name="Nwadili C.O."/>
            <person name="Hribova E."/>
            <person name="Parker M."/>
            <person name="Nwogha J."/>
            <person name="Shu S."/>
            <person name="Carlson J."/>
            <person name="Kariba R."/>
            <person name="Muthemba S."/>
            <person name="Knop K."/>
            <person name="Barton G.J."/>
            <person name="Sherwood A.V."/>
            <person name="Lopez-Montes A."/>
            <person name="Asiedu R."/>
            <person name="Jamnadass R."/>
            <person name="Muchugi A."/>
            <person name="Goodstein D."/>
            <person name="Egesi C.N."/>
            <person name="Featherston J."/>
            <person name="Asfaw A."/>
            <person name="Simpson G.G."/>
            <person name="Dolezel J."/>
            <person name="Hendre P.S."/>
            <person name="Van Deynze A."/>
            <person name="Kumar P.L."/>
            <person name="Obidiegwu J.E."/>
            <person name="Bhattacharjee R."/>
            <person name="Rokhsar D.S."/>
        </authorList>
    </citation>
    <scope>NUCLEOTIDE SEQUENCE [LARGE SCALE GENOMIC DNA]</scope>
    <source>
        <strain evidence="2">cv. TDa95/00328</strain>
    </source>
</reference>
<proteinExistence type="predicted"/>
<dbReference type="EMBL" id="CM037014">
    <property type="protein sequence ID" value="KAH7686389.1"/>
    <property type="molecule type" value="Genomic_DNA"/>
</dbReference>
<keyword evidence="2" id="KW-1185">Reference proteome</keyword>
<organism evidence="1 2">
    <name type="scientific">Dioscorea alata</name>
    <name type="common">Purple yam</name>
    <dbReference type="NCBI Taxonomy" id="55571"/>
    <lineage>
        <taxon>Eukaryota</taxon>
        <taxon>Viridiplantae</taxon>
        <taxon>Streptophyta</taxon>
        <taxon>Embryophyta</taxon>
        <taxon>Tracheophyta</taxon>
        <taxon>Spermatophyta</taxon>
        <taxon>Magnoliopsida</taxon>
        <taxon>Liliopsida</taxon>
        <taxon>Dioscoreales</taxon>
        <taxon>Dioscoreaceae</taxon>
        <taxon>Dioscorea</taxon>
    </lineage>
</organism>
<comment type="caution">
    <text evidence="1">The sequence shown here is derived from an EMBL/GenBank/DDBJ whole genome shotgun (WGS) entry which is preliminary data.</text>
</comment>
<evidence type="ECO:0000313" key="1">
    <source>
        <dbReference type="EMBL" id="KAH7686389.1"/>
    </source>
</evidence>
<name>A0ACB7WEY2_DIOAL</name>
<sequence length="201" mass="21878">MKIARKCSHCGNNGHNSRTCRNPISGVNNCGLRLFGVQLHIASPLKKSFSMDFLPSSSSSSHAAASPSSSSSSSSHVSVDEAAEKISNGYLSDGLLGKTPERPKKGVPWTEEEHRSFLAGLEKLGKGDWRGISRHFVMTRTPTQVASHAQKYFLRQNNINKKKRRLSLFDTVGPCASAIELSLCPLPDLELSIASSRLLDQ</sequence>
<gene>
    <name evidence="1" type="ORF">IHE45_04G102400</name>
</gene>
<accession>A0ACB7WEY2</accession>
<protein>
    <submittedName>
        <fullName evidence="1">Zinc finger CCHC-type protein</fullName>
    </submittedName>
</protein>